<dbReference type="AlphaFoldDB" id="A0A9Q9CB49"/>
<dbReference type="GO" id="GO:0000463">
    <property type="term" value="P:maturation of LSU-rRNA from tricistronic rRNA transcript (SSU-rRNA, 5.8S rRNA, LSU-rRNA)"/>
    <property type="evidence" value="ECO:0007669"/>
    <property type="project" value="TreeGrafter"/>
</dbReference>
<sequence>MDRIERFLGRRPMKNCRKVKSEGKEFLITKKDVKLIRSYKKSVCMDPDVDLYRPLNLSFSRKTMDEGMETRRRVAAPQGRKRPKKERRHSGRKVPESRDRNEIVDIWEEEGLEDLNDYEQDIFVKAGDAYTGPVEKLEYRKEDLQSDLRRVYLRLYEPREGKSYRLKDLIKELPRPETLRPFPEEIGLSFKFERLGPVGVSQDFKMFGVGEGNKLCIYEFRSFVKVKHVVFDSEIRKIMFAKGETICVLLANSAICIVNDVFGGELPDGQKSFFYQEFPVWSRKGPGEDAVSSCTCTVIRMEGKINDMDAHHDGRYVNVVCGKKAMVYDLKERKGLEILRVRGVAPLKAKFHKSLDTVIISTTSSLIVYDLASKKIVREAKEFSFVLDFFSISDDVVVLVNNLNKIILYDWTNNSVKRSMLQEDVGMEVVQHRRFNLMCVSYPTEMIVFYNDVRNDLVVPVKRIPGKYRNVLFHPHLPWLYGASGNKVCVFT</sequence>
<feature type="region of interest" description="Disordered" evidence="1">
    <location>
        <begin position="66"/>
        <end position="97"/>
    </location>
</feature>
<reference evidence="2" key="1">
    <citation type="submission" date="2021-05" db="EMBL/GenBank/DDBJ databases">
        <title>Encephalitozoon hellem ATCC 50604 Complete Genome.</title>
        <authorList>
            <person name="Mascarenhas dos Santos A.C."/>
            <person name="Julian A.T."/>
            <person name="Pombert J.-F."/>
        </authorList>
    </citation>
    <scope>NUCLEOTIDE SEQUENCE</scope>
    <source>
        <strain evidence="2">ATCC 50604</strain>
    </source>
</reference>
<proteinExistence type="predicted"/>
<dbReference type="InterPro" id="IPR015943">
    <property type="entry name" value="WD40/YVTN_repeat-like_dom_sf"/>
</dbReference>
<dbReference type="PANTHER" id="PTHR17605:SF0">
    <property type="entry name" value="RIBOSOME BIOGENESIS PROTEIN BOP1"/>
    <property type="match status" value="1"/>
</dbReference>
<dbReference type="PANTHER" id="PTHR17605">
    <property type="entry name" value="RIBOSOME BIOGENESIS PROTEIN BOP1 BLOCK OF PROLIFERATION 1 PROTEIN"/>
    <property type="match status" value="1"/>
</dbReference>
<name>A0A9Q9CB49_ENCHE</name>
<dbReference type="Gene3D" id="2.130.10.10">
    <property type="entry name" value="YVTN repeat-like/Quinoprotein amine dehydrogenase"/>
    <property type="match status" value="1"/>
</dbReference>
<dbReference type="EMBL" id="CP075148">
    <property type="protein sequence ID" value="UTX42633.1"/>
    <property type="molecule type" value="Genomic_DNA"/>
</dbReference>
<accession>A0A9Q9CB49</accession>
<dbReference type="InterPro" id="IPR036322">
    <property type="entry name" value="WD40_repeat_dom_sf"/>
</dbReference>
<dbReference type="GO" id="GO:0070545">
    <property type="term" value="C:PeBoW complex"/>
    <property type="evidence" value="ECO:0007669"/>
    <property type="project" value="TreeGrafter"/>
</dbReference>
<gene>
    <name evidence="2" type="ORF">GPU96_02g03480</name>
</gene>
<dbReference type="SUPFAM" id="SSF50978">
    <property type="entry name" value="WD40 repeat-like"/>
    <property type="match status" value="1"/>
</dbReference>
<dbReference type="Proteomes" id="UP001059546">
    <property type="component" value="Chromosome II"/>
</dbReference>
<evidence type="ECO:0000313" key="2">
    <source>
        <dbReference type="EMBL" id="UTX42633.1"/>
    </source>
</evidence>
<dbReference type="GO" id="GO:0043021">
    <property type="term" value="F:ribonucleoprotein complex binding"/>
    <property type="evidence" value="ECO:0007669"/>
    <property type="project" value="TreeGrafter"/>
</dbReference>
<evidence type="ECO:0000313" key="3">
    <source>
        <dbReference type="Proteomes" id="UP001059546"/>
    </source>
</evidence>
<evidence type="ECO:0000256" key="1">
    <source>
        <dbReference type="SAM" id="MobiDB-lite"/>
    </source>
</evidence>
<dbReference type="InterPro" id="IPR028598">
    <property type="entry name" value="BOP1/Erb1"/>
</dbReference>
<feature type="compositionally biased region" description="Basic residues" evidence="1">
    <location>
        <begin position="79"/>
        <end position="92"/>
    </location>
</feature>
<dbReference type="GO" id="GO:0030687">
    <property type="term" value="C:preribosome, large subunit precursor"/>
    <property type="evidence" value="ECO:0007669"/>
    <property type="project" value="TreeGrafter"/>
</dbReference>
<protein>
    <submittedName>
        <fullName evidence="2">WD40 domain-containing protein</fullName>
    </submittedName>
</protein>
<organism evidence="2 3">
    <name type="scientific">Encephalitozoon hellem</name>
    <name type="common">Microsporidian parasite</name>
    <dbReference type="NCBI Taxonomy" id="27973"/>
    <lineage>
        <taxon>Eukaryota</taxon>
        <taxon>Fungi</taxon>
        <taxon>Fungi incertae sedis</taxon>
        <taxon>Microsporidia</taxon>
        <taxon>Unikaryonidae</taxon>
        <taxon>Encephalitozoon</taxon>
    </lineage>
</organism>